<accession>A0A7J5AK44</accession>
<dbReference type="InterPro" id="IPR011235">
    <property type="entry name" value="MepB-like"/>
</dbReference>
<dbReference type="Pfam" id="PF08877">
    <property type="entry name" value="MepB-like"/>
    <property type="match status" value="1"/>
</dbReference>
<dbReference type="OrthoDB" id="4954833at2"/>
<evidence type="ECO:0000313" key="2">
    <source>
        <dbReference type="Proteomes" id="UP000490922"/>
    </source>
</evidence>
<proteinExistence type="predicted"/>
<keyword evidence="2" id="KW-1185">Reference proteome</keyword>
<gene>
    <name evidence="1" type="ORF">F6464_02505</name>
</gene>
<dbReference type="InterPro" id="IPR038231">
    <property type="entry name" value="MepB-like_sf"/>
</dbReference>
<sequence>MTIENILTEIDSSHDDLKAAKVLFYDKCDFDFTELKLNSESKEYGACSFKLNGKTIQHRCSKITPIKKGQFVTIWKRNQEGVTEPFDISDDIDFIIITSKNEDKFGQFIFPKSVLDVKGIISKNGKNGKRGIRVYPPWDIVTNKQAAKTQNWQCKYFVAFSNDNSNDFYLIKKLILEYNFSANVLQT</sequence>
<dbReference type="RefSeq" id="WP_151106167.1">
    <property type="nucleotide sequence ID" value="NZ_WAEM01000001.1"/>
</dbReference>
<dbReference type="EMBL" id="WAEM01000001">
    <property type="protein sequence ID" value="KAB1157974.1"/>
    <property type="molecule type" value="Genomic_DNA"/>
</dbReference>
<dbReference type="Proteomes" id="UP000490922">
    <property type="component" value="Unassembled WGS sequence"/>
</dbReference>
<reference evidence="1 2" key="1">
    <citation type="submission" date="2019-09" db="EMBL/GenBank/DDBJ databases">
        <title>Flavobacterium sp. nov., isolated from glacier ice.</title>
        <authorList>
            <person name="Liu Q."/>
        </authorList>
    </citation>
    <scope>NUCLEOTIDE SEQUENCE [LARGE SCALE GENOMIC DNA]</scope>
    <source>
        <strain evidence="1 2">NBRC 112527</strain>
    </source>
</reference>
<dbReference type="AlphaFoldDB" id="A0A7J5AK44"/>
<name>A0A7J5AK44_9FLAO</name>
<comment type="caution">
    <text evidence="1">The sequence shown here is derived from an EMBL/GenBank/DDBJ whole genome shotgun (WGS) entry which is preliminary data.</text>
</comment>
<evidence type="ECO:0000313" key="1">
    <source>
        <dbReference type="EMBL" id="KAB1157974.1"/>
    </source>
</evidence>
<dbReference type="Gene3D" id="3.40.1350.140">
    <property type="entry name" value="MepB-like"/>
    <property type="match status" value="1"/>
</dbReference>
<protein>
    <submittedName>
        <fullName evidence="1">MepB family protein</fullName>
    </submittedName>
</protein>
<organism evidence="1 2">
    <name type="scientific">Flavobacterium luteum</name>
    <dbReference type="NCBI Taxonomy" id="2026654"/>
    <lineage>
        <taxon>Bacteria</taxon>
        <taxon>Pseudomonadati</taxon>
        <taxon>Bacteroidota</taxon>
        <taxon>Flavobacteriia</taxon>
        <taxon>Flavobacteriales</taxon>
        <taxon>Flavobacteriaceae</taxon>
        <taxon>Flavobacterium</taxon>
    </lineage>
</organism>